<dbReference type="InterPro" id="IPR036457">
    <property type="entry name" value="PPM-type-like_dom_sf"/>
</dbReference>
<dbReference type="Pfam" id="PF00481">
    <property type="entry name" value="PP2C"/>
    <property type="match status" value="1"/>
</dbReference>
<dbReference type="PANTHER" id="PTHR13832">
    <property type="entry name" value="PROTEIN PHOSPHATASE 2C"/>
    <property type="match status" value="1"/>
</dbReference>
<dbReference type="AlphaFoldDB" id="A0A5P1FSD4"/>
<dbReference type="PANTHER" id="PTHR13832:SF853">
    <property type="entry name" value="PROTEIN PHOSPHATASE 2C 2-RELATED"/>
    <property type="match status" value="1"/>
</dbReference>
<dbReference type="EC" id="3.1.3.16" evidence="1"/>
<feature type="domain" description="PPM-type phosphatase" evidence="6">
    <location>
        <begin position="1"/>
        <end position="197"/>
    </location>
</feature>
<accession>A0A5P1FSD4</accession>
<dbReference type="EMBL" id="CM007381">
    <property type="protein sequence ID" value="ONK80347.1"/>
    <property type="molecule type" value="Genomic_DNA"/>
</dbReference>
<name>A0A5P1FSD4_ASPOF</name>
<dbReference type="Gene3D" id="3.60.40.10">
    <property type="entry name" value="PPM-type phosphatase domain"/>
    <property type="match status" value="1"/>
</dbReference>
<dbReference type="SMART" id="SM00332">
    <property type="entry name" value="PP2Cc"/>
    <property type="match status" value="1"/>
</dbReference>
<dbReference type="SUPFAM" id="SSF81606">
    <property type="entry name" value="PP2C-like"/>
    <property type="match status" value="1"/>
</dbReference>
<comment type="catalytic activity">
    <reaction evidence="4">
        <text>O-phospho-L-seryl-[protein] + H2O = L-seryl-[protein] + phosphate</text>
        <dbReference type="Rhea" id="RHEA:20629"/>
        <dbReference type="Rhea" id="RHEA-COMP:9863"/>
        <dbReference type="Rhea" id="RHEA-COMP:11604"/>
        <dbReference type="ChEBI" id="CHEBI:15377"/>
        <dbReference type="ChEBI" id="CHEBI:29999"/>
        <dbReference type="ChEBI" id="CHEBI:43474"/>
        <dbReference type="ChEBI" id="CHEBI:83421"/>
        <dbReference type="EC" id="3.1.3.16"/>
    </reaction>
</comment>
<dbReference type="PROSITE" id="PS51746">
    <property type="entry name" value="PPM_2"/>
    <property type="match status" value="1"/>
</dbReference>
<keyword evidence="2" id="KW-0378">Hydrolase</keyword>
<keyword evidence="3" id="KW-0904">Protein phosphatase</keyword>
<dbReference type="InterPro" id="IPR001932">
    <property type="entry name" value="PPM-type_phosphatase-like_dom"/>
</dbReference>
<dbReference type="InterPro" id="IPR015655">
    <property type="entry name" value="PP2C"/>
</dbReference>
<organism evidence="7 8">
    <name type="scientific">Asparagus officinalis</name>
    <name type="common">Garden asparagus</name>
    <dbReference type="NCBI Taxonomy" id="4686"/>
    <lineage>
        <taxon>Eukaryota</taxon>
        <taxon>Viridiplantae</taxon>
        <taxon>Streptophyta</taxon>
        <taxon>Embryophyta</taxon>
        <taxon>Tracheophyta</taxon>
        <taxon>Spermatophyta</taxon>
        <taxon>Magnoliopsida</taxon>
        <taxon>Liliopsida</taxon>
        <taxon>Asparagales</taxon>
        <taxon>Asparagaceae</taxon>
        <taxon>Asparagoideae</taxon>
        <taxon>Asparagus</taxon>
    </lineage>
</organism>
<proteinExistence type="predicted"/>
<comment type="catalytic activity">
    <reaction evidence="5">
        <text>O-phospho-L-threonyl-[protein] + H2O = L-threonyl-[protein] + phosphate</text>
        <dbReference type="Rhea" id="RHEA:47004"/>
        <dbReference type="Rhea" id="RHEA-COMP:11060"/>
        <dbReference type="Rhea" id="RHEA-COMP:11605"/>
        <dbReference type="ChEBI" id="CHEBI:15377"/>
        <dbReference type="ChEBI" id="CHEBI:30013"/>
        <dbReference type="ChEBI" id="CHEBI:43474"/>
        <dbReference type="ChEBI" id="CHEBI:61977"/>
        <dbReference type="EC" id="3.1.3.16"/>
    </reaction>
</comment>
<dbReference type="GO" id="GO:0004722">
    <property type="term" value="F:protein serine/threonine phosphatase activity"/>
    <property type="evidence" value="ECO:0007669"/>
    <property type="project" value="UniProtKB-EC"/>
</dbReference>
<evidence type="ECO:0000256" key="1">
    <source>
        <dbReference type="ARBA" id="ARBA00013081"/>
    </source>
</evidence>
<evidence type="ECO:0000256" key="4">
    <source>
        <dbReference type="ARBA" id="ARBA00047761"/>
    </source>
</evidence>
<evidence type="ECO:0000256" key="2">
    <source>
        <dbReference type="ARBA" id="ARBA00022801"/>
    </source>
</evidence>
<evidence type="ECO:0000313" key="8">
    <source>
        <dbReference type="Proteomes" id="UP000243459"/>
    </source>
</evidence>
<sequence>MKRKDEDIEKTVANGYMEADAEFLKEEAVSGSCCVTALINKGDLIMSNAGDCRAVLSISGAAEALTSDHRPSREDERERIENLSGYIDFCQGLWRLQGTLAVSRGIEDSHLKQFVIQDPETRMLPIKPEFEFLILACDGLWDKEGEFQVSNKEALDIARPFYTGTHCSSPLSACKKLADPFANRGTVDDISMMIIQLKRFVLRSFEGYHPDVCKRVVVLI</sequence>
<evidence type="ECO:0000313" key="7">
    <source>
        <dbReference type="EMBL" id="ONK80347.1"/>
    </source>
</evidence>
<gene>
    <name evidence="7" type="ORF">A4U43_C01F16680</name>
</gene>
<dbReference type="OMA" id="MIEPECE"/>
<dbReference type="CDD" id="cd00143">
    <property type="entry name" value="PP2Cc"/>
    <property type="match status" value="1"/>
</dbReference>
<evidence type="ECO:0000256" key="5">
    <source>
        <dbReference type="ARBA" id="ARBA00048336"/>
    </source>
</evidence>
<evidence type="ECO:0000259" key="6">
    <source>
        <dbReference type="PROSITE" id="PS51746"/>
    </source>
</evidence>
<reference evidence="8" key="1">
    <citation type="journal article" date="2017" name="Nat. Commun.">
        <title>The asparagus genome sheds light on the origin and evolution of a young Y chromosome.</title>
        <authorList>
            <person name="Harkess A."/>
            <person name="Zhou J."/>
            <person name="Xu C."/>
            <person name="Bowers J.E."/>
            <person name="Van der Hulst R."/>
            <person name="Ayyampalayam S."/>
            <person name="Mercati F."/>
            <person name="Riccardi P."/>
            <person name="McKain M.R."/>
            <person name="Kakrana A."/>
            <person name="Tang H."/>
            <person name="Ray J."/>
            <person name="Groenendijk J."/>
            <person name="Arikit S."/>
            <person name="Mathioni S.M."/>
            <person name="Nakano M."/>
            <person name="Shan H."/>
            <person name="Telgmann-Rauber A."/>
            <person name="Kanno A."/>
            <person name="Yue Z."/>
            <person name="Chen H."/>
            <person name="Li W."/>
            <person name="Chen Y."/>
            <person name="Xu X."/>
            <person name="Zhang Y."/>
            <person name="Luo S."/>
            <person name="Chen H."/>
            <person name="Gao J."/>
            <person name="Mao Z."/>
            <person name="Pires J.C."/>
            <person name="Luo M."/>
            <person name="Kudrna D."/>
            <person name="Wing R.A."/>
            <person name="Meyers B.C."/>
            <person name="Yi K."/>
            <person name="Kong H."/>
            <person name="Lavrijsen P."/>
            <person name="Sunseri F."/>
            <person name="Falavigna A."/>
            <person name="Ye Y."/>
            <person name="Leebens-Mack J.H."/>
            <person name="Chen G."/>
        </authorList>
    </citation>
    <scope>NUCLEOTIDE SEQUENCE [LARGE SCALE GENOMIC DNA]</scope>
    <source>
        <strain evidence="8">cv. DH0086</strain>
    </source>
</reference>
<evidence type="ECO:0000256" key="3">
    <source>
        <dbReference type="ARBA" id="ARBA00022912"/>
    </source>
</evidence>
<dbReference type="Proteomes" id="UP000243459">
    <property type="component" value="Chromosome 1"/>
</dbReference>
<protein>
    <recommendedName>
        <fullName evidence="1">protein-serine/threonine phosphatase</fullName>
        <ecNumber evidence="1">3.1.3.16</ecNumber>
    </recommendedName>
</protein>
<keyword evidence="8" id="KW-1185">Reference proteome</keyword>
<dbReference type="Gramene" id="ONK80347">
    <property type="protein sequence ID" value="ONK80347"/>
    <property type="gene ID" value="A4U43_C01F16680"/>
</dbReference>